<dbReference type="SUPFAM" id="SSF54277">
    <property type="entry name" value="CAD &amp; PB1 domains"/>
    <property type="match status" value="1"/>
</dbReference>
<dbReference type="PANTHER" id="PTHR31066">
    <property type="entry name" value="OS05G0427100 PROTEIN-RELATED"/>
    <property type="match status" value="1"/>
</dbReference>
<comment type="caution">
    <text evidence="3">The sequence shown here is derived from an EMBL/GenBank/DDBJ whole genome shotgun (WGS) entry which is preliminary data.</text>
</comment>
<sequence>MTSHYPAATELDSGATESLTSTPRSIHHDDTLAAVQPPRVRFMCSFGGKILPRPHDNQLRYVGGDTRIVALNRHTTFPSLLSKLSKLSGGMTNFSIKYQLPNEDLDSLITVTTDEDVENMMDEYDRLVLTHKSARLRIFLFNTDSDSRASSISSLLDGSVKREHWFLDALNGGSGRGPGLERGQSEVSSIVSEVPDYLFGLDNSDDTGAAPSRESQAKLRSKSILSETHPGSDPGSPAPMVSSPFCSTSSWLAPPHERAIPDLPPVKTKPFNPVQISEPGKDGPVEGVVEGGDPIVSQQTGYTSNQMWHYPGPAMQPVPVYYVPGPVRSGNVPVQQVQLGAPYVQQIPLPPGQVPLGFNHPITSLGQVYGGGQRPITAVDPMSGRVVTEGLNQPVYYGVRNGGMVPTYPGMVVSGAEEIQGPGLEIKTGRVSQS</sequence>
<name>A0ABD2ZRU9_9GENT</name>
<protein>
    <recommendedName>
        <fullName evidence="2">PB1 domain-containing protein</fullName>
    </recommendedName>
</protein>
<proteinExistence type="predicted"/>
<dbReference type="PANTHER" id="PTHR31066:SF33">
    <property type="entry name" value="OS07G0556300 PROTEIN"/>
    <property type="match status" value="1"/>
</dbReference>
<dbReference type="InterPro" id="IPR053198">
    <property type="entry name" value="Gynoecium_Dev_Regulator"/>
</dbReference>
<keyword evidence="4" id="KW-1185">Reference proteome</keyword>
<dbReference type="InterPro" id="IPR000270">
    <property type="entry name" value="PB1_dom"/>
</dbReference>
<dbReference type="Pfam" id="PF00564">
    <property type="entry name" value="PB1"/>
    <property type="match status" value="1"/>
</dbReference>
<evidence type="ECO:0000259" key="2">
    <source>
        <dbReference type="PROSITE" id="PS51745"/>
    </source>
</evidence>
<dbReference type="FunFam" id="3.10.20.90:FF:000058">
    <property type="entry name" value="Octicosapeptide/phox/Bem1p domain kinase superfamily protein"/>
    <property type="match status" value="1"/>
</dbReference>
<dbReference type="CDD" id="cd06410">
    <property type="entry name" value="PB1_UP2"/>
    <property type="match status" value="1"/>
</dbReference>
<evidence type="ECO:0000256" key="1">
    <source>
        <dbReference type="SAM" id="MobiDB-lite"/>
    </source>
</evidence>
<gene>
    <name evidence="3" type="ORF">ACH5RR_014985</name>
</gene>
<evidence type="ECO:0000313" key="4">
    <source>
        <dbReference type="Proteomes" id="UP001630127"/>
    </source>
</evidence>
<dbReference type="Proteomes" id="UP001630127">
    <property type="component" value="Unassembled WGS sequence"/>
</dbReference>
<feature type="domain" description="PB1" evidence="2">
    <location>
        <begin position="39"/>
        <end position="143"/>
    </location>
</feature>
<dbReference type="InterPro" id="IPR053793">
    <property type="entry name" value="PB1-like"/>
</dbReference>
<evidence type="ECO:0000313" key="3">
    <source>
        <dbReference type="EMBL" id="KAL3522151.1"/>
    </source>
</evidence>
<reference evidence="3 4" key="1">
    <citation type="submission" date="2024-11" db="EMBL/GenBank/DDBJ databases">
        <title>A near-complete genome assembly of Cinchona calisaya.</title>
        <authorList>
            <person name="Lian D.C."/>
            <person name="Zhao X.W."/>
            <person name="Wei L."/>
        </authorList>
    </citation>
    <scope>NUCLEOTIDE SEQUENCE [LARGE SCALE GENOMIC DNA]</scope>
    <source>
        <tissue evidence="3">Nenye</tissue>
    </source>
</reference>
<accession>A0ABD2ZRU9</accession>
<dbReference type="Gene3D" id="3.10.20.90">
    <property type="entry name" value="Phosphatidylinositol 3-kinase Catalytic Subunit, Chain A, domain 1"/>
    <property type="match status" value="1"/>
</dbReference>
<feature type="compositionally biased region" description="Polar residues" evidence="1">
    <location>
        <begin position="15"/>
        <end position="24"/>
    </location>
</feature>
<dbReference type="SMART" id="SM00666">
    <property type="entry name" value="PB1"/>
    <property type="match status" value="1"/>
</dbReference>
<dbReference type="PROSITE" id="PS51745">
    <property type="entry name" value="PB1"/>
    <property type="match status" value="1"/>
</dbReference>
<dbReference type="AlphaFoldDB" id="A0ABD2ZRU9"/>
<feature type="region of interest" description="Disordered" evidence="1">
    <location>
        <begin position="1"/>
        <end position="30"/>
    </location>
</feature>
<organism evidence="3 4">
    <name type="scientific">Cinchona calisaya</name>
    <dbReference type="NCBI Taxonomy" id="153742"/>
    <lineage>
        <taxon>Eukaryota</taxon>
        <taxon>Viridiplantae</taxon>
        <taxon>Streptophyta</taxon>
        <taxon>Embryophyta</taxon>
        <taxon>Tracheophyta</taxon>
        <taxon>Spermatophyta</taxon>
        <taxon>Magnoliopsida</taxon>
        <taxon>eudicotyledons</taxon>
        <taxon>Gunneridae</taxon>
        <taxon>Pentapetalae</taxon>
        <taxon>asterids</taxon>
        <taxon>lamiids</taxon>
        <taxon>Gentianales</taxon>
        <taxon>Rubiaceae</taxon>
        <taxon>Cinchonoideae</taxon>
        <taxon>Cinchoneae</taxon>
        <taxon>Cinchona</taxon>
    </lineage>
</organism>
<feature type="region of interest" description="Disordered" evidence="1">
    <location>
        <begin position="201"/>
        <end position="241"/>
    </location>
</feature>
<dbReference type="EMBL" id="JBJUIK010000007">
    <property type="protein sequence ID" value="KAL3522151.1"/>
    <property type="molecule type" value="Genomic_DNA"/>
</dbReference>